<reference evidence="4 6" key="1">
    <citation type="submission" date="2017-07" db="EMBL/GenBank/DDBJ databases">
        <title>Tamlnaduibacter salinus (Mi-7) genome sequencing.</title>
        <authorList>
            <person name="Verma A."/>
            <person name="Krishnamurthi S."/>
        </authorList>
    </citation>
    <scope>NUCLEOTIDE SEQUENCE [LARGE SCALE GENOMIC DNA]</scope>
    <source>
        <strain evidence="4 6">Mi-7</strain>
    </source>
</reference>
<keyword evidence="1" id="KW-0132">Cell division</keyword>
<dbReference type="InterPro" id="IPR019734">
    <property type="entry name" value="TPR_rpt"/>
</dbReference>
<reference evidence="5 7" key="2">
    <citation type="submission" date="2018-04" db="EMBL/GenBank/DDBJ databases">
        <title>Genomic Encyclopedia of Type Strains, Phase IV (KMG-IV): sequencing the most valuable type-strain genomes for metagenomic binning, comparative biology and taxonomic classification.</title>
        <authorList>
            <person name="Goeker M."/>
        </authorList>
    </citation>
    <scope>NUCLEOTIDE SEQUENCE [LARGE SCALE GENOMIC DNA]</scope>
    <source>
        <strain evidence="5 7">DSM 28688</strain>
    </source>
</reference>
<gene>
    <name evidence="4" type="primary">ygbF</name>
    <name evidence="1" type="synonym">cpoB</name>
    <name evidence="5" type="ORF">C8D92_102395</name>
    <name evidence="4" type="ORF">CF392_02905</name>
</gene>
<feature type="domain" description="YbgF trimerisation" evidence="3">
    <location>
        <begin position="40"/>
        <end position="98"/>
    </location>
</feature>
<accession>A0A2A2I6M0</accession>
<evidence type="ECO:0000313" key="7">
    <source>
        <dbReference type="Proteomes" id="UP000245887"/>
    </source>
</evidence>
<dbReference type="Gene3D" id="1.25.40.10">
    <property type="entry name" value="Tetratricopeptide repeat domain"/>
    <property type="match status" value="1"/>
</dbReference>
<keyword evidence="1" id="KW-0175">Coiled coil</keyword>
<dbReference type="InterPro" id="IPR011990">
    <property type="entry name" value="TPR-like_helical_dom_sf"/>
</dbReference>
<dbReference type="AlphaFoldDB" id="A0A2A2I6M0"/>
<comment type="caution">
    <text evidence="4">The sequence shown here is derived from an EMBL/GenBank/DDBJ whole genome shotgun (WGS) entry which is preliminary data.</text>
</comment>
<proteinExistence type="inferred from homology"/>
<evidence type="ECO:0000256" key="2">
    <source>
        <dbReference type="SAM" id="MobiDB-lite"/>
    </source>
</evidence>
<dbReference type="Proteomes" id="UP000218332">
    <property type="component" value="Unassembled WGS sequence"/>
</dbReference>
<evidence type="ECO:0000313" key="6">
    <source>
        <dbReference type="Proteomes" id="UP000218332"/>
    </source>
</evidence>
<feature type="coiled-coil region" evidence="1">
    <location>
        <begin position="50"/>
        <end position="77"/>
    </location>
</feature>
<dbReference type="GO" id="GO:0070206">
    <property type="term" value="P:protein trimerization"/>
    <property type="evidence" value="ECO:0007669"/>
    <property type="project" value="InterPro"/>
</dbReference>
<dbReference type="EMBL" id="QEKQ01000002">
    <property type="protein sequence ID" value="PVY78350.1"/>
    <property type="molecule type" value="Genomic_DNA"/>
</dbReference>
<dbReference type="RefSeq" id="WP_095609973.1">
    <property type="nucleotide sequence ID" value="NZ_NMPM01000011.1"/>
</dbReference>
<name>A0A2A2I6M0_9GAMM</name>
<dbReference type="SUPFAM" id="SSF48452">
    <property type="entry name" value="TPR-like"/>
    <property type="match status" value="1"/>
</dbReference>
<dbReference type="InterPro" id="IPR014162">
    <property type="entry name" value="CpoB_C"/>
</dbReference>
<evidence type="ECO:0000259" key="3">
    <source>
        <dbReference type="Pfam" id="PF16331"/>
    </source>
</evidence>
<dbReference type="Proteomes" id="UP000245887">
    <property type="component" value="Unassembled WGS sequence"/>
</dbReference>
<dbReference type="HAMAP" id="MF_02066">
    <property type="entry name" value="CpoB"/>
    <property type="match status" value="1"/>
</dbReference>
<dbReference type="GO" id="GO:0043093">
    <property type="term" value="P:FtsZ-dependent cytokinesis"/>
    <property type="evidence" value="ECO:0007669"/>
    <property type="project" value="UniProtKB-UniRule"/>
</dbReference>
<keyword evidence="1" id="KW-0131">Cell cycle</keyword>
<dbReference type="InterPro" id="IPR032519">
    <property type="entry name" value="YbgF_tri"/>
</dbReference>
<keyword evidence="1" id="KW-0732">Signal</keyword>
<feature type="signal peptide" evidence="1">
    <location>
        <begin position="1"/>
        <end position="19"/>
    </location>
</feature>
<dbReference type="Gene3D" id="1.20.5.110">
    <property type="match status" value="1"/>
</dbReference>
<dbReference type="NCBIfam" id="TIGR02795">
    <property type="entry name" value="tol_pal_ybgF"/>
    <property type="match status" value="1"/>
</dbReference>
<evidence type="ECO:0000313" key="4">
    <source>
        <dbReference type="EMBL" id="PAV26946.1"/>
    </source>
</evidence>
<feature type="region of interest" description="Disordered" evidence="2">
    <location>
        <begin position="94"/>
        <end position="118"/>
    </location>
</feature>
<dbReference type="InterPro" id="IPR034706">
    <property type="entry name" value="CpoB"/>
</dbReference>
<feature type="chain" id="PRO_5034890693" description="Cell division coordinator CpoB" evidence="1">
    <location>
        <begin position="20"/>
        <end position="263"/>
    </location>
</feature>
<organism evidence="4 6">
    <name type="scientific">Tamilnaduibacter salinus</name>
    <dbReference type="NCBI Taxonomy" id="1484056"/>
    <lineage>
        <taxon>Bacteria</taxon>
        <taxon>Pseudomonadati</taxon>
        <taxon>Pseudomonadota</taxon>
        <taxon>Gammaproteobacteria</taxon>
        <taxon>Pseudomonadales</taxon>
        <taxon>Marinobacteraceae</taxon>
        <taxon>Tamilnaduibacter</taxon>
    </lineage>
</organism>
<dbReference type="OrthoDB" id="9768142at2"/>
<comment type="function">
    <text evidence="1">Mediates coordination of peptidoglycan synthesis and outer membrane constriction during cell division.</text>
</comment>
<dbReference type="Pfam" id="PF16331">
    <property type="entry name" value="TolA_bind_tri"/>
    <property type="match status" value="1"/>
</dbReference>
<keyword evidence="1" id="KW-0574">Periplasm</keyword>
<dbReference type="GO" id="GO:0030288">
    <property type="term" value="C:outer membrane-bounded periplasmic space"/>
    <property type="evidence" value="ECO:0007669"/>
    <property type="project" value="UniProtKB-UniRule"/>
</dbReference>
<protein>
    <recommendedName>
        <fullName evidence="1">Cell division coordinator CpoB</fullName>
    </recommendedName>
</protein>
<comment type="similarity">
    <text evidence="1">Belongs to the CpoB family.</text>
</comment>
<dbReference type="EMBL" id="NMPM01000011">
    <property type="protein sequence ID" value="PAV26946.1"/>
    <property type="molecule type" value="Genomic_DNA"/>
</dbReference>
<evidence type="ECO:0000313" key="5">
    <source>
        <dbReference type="EMBL" id="PVY78350.1"/>
    </source>
</evidence>
<keyword evidence="6" id="KW-1185">Reference proteome</keyword>
<evidence type="ECO:0000256" key="1">
    <source>
        <dbReference type="HAMAP-Rule" id="MF_02066"/>
    </source>
</evidence>
<dbReference type="Pfam" id="PF13174">
    <property type="entry name" value="TPR_6"/>
    <property type="match status" value="2"/>
</dbReference>
<comment type="subcellular location">
    <subcellularLocation>
        <location evidence="1">Periplasm</location>
    </subcellularLocation>
</comment>
<sequence precursor="true">MNQWGFGLVALLISGAAIAQQSVPAYQSADSEARRQASSNPGVAELYFLVEELKREVSQLRGRVEEQQHQLDQLSRQARERYIDLDQRLLDLSSQQAQTSDAGGAATSASASDGANTGGASVVEMTEYRAPSAEEKQAYQAIMTLIQEKKDFPAAVDALYEFLDTYPQGDRTVNAYYWLGEVYLAMPKLEQARQAFSIVTNRFEDHRKGPDALFKLGVTQARMDESEAARETLRSVGEKYPGSNAAGLAKDYLAGMGASGSES</sequence>